<dbReference type="AlphaFoldDB" id="A0A8S3UW15"/>
<reference evidence="2" key="1">
    <citation type="submission" date="2021-03" db="EMBL/GenBank/DDBJ databases">
        <authorList>
            <person name="Bekaert M."/>
        </authorList>
    </citation>
    <scope>NUCLEOTIDE SEQUENCE</scope>
</reference>
<feature type="region of interest" description="Disordered" evidence="1">
    <location>
        <begin position="280"/>
        <end position="314"/>
    </location>
</feature>
<evidence type="ECO:0000256" key="1">
    <source>
        <dbReference type="SAM" id="MobiDB-lite"/>
    </source>
</evidence>
<feature type="region of interest" description="Disordered" evidence="1">
    <location>
        <begin position="29"/>
        <end position="50"/>
    </location>
</feature>
<gene>
    <name evidence="2" type="ORF">MEDL_59971</name>
</gene>
<keyword evidence="3" id="KW-1185">Reference proteome</keyword>
<protein>
    <submittedName>
        <fullName evidence="2">Uncharacterized protein</fullName>
    </submittedName>
</protein>
<dbReference type="OrthoDB" id="2556847at2759"/>
<feature type="compositionally biased region" description="Polar residues" evidence="1">
    <location>
        <begin position="342"/>
        <end position="352"/>
    </location>
</feature>
<feature type="region of interest" description="Disordered" evidence="1">
    <location>
        <begin position="342"/>
        <end position="387"/>
    </location>
</feature>
<evidence type="ECO:0000313" key="2">
    <source>
        <dbReference type="EMBL" id="CAG2248084.1"/>
    </source>
</evidence>
<sequence length="387" mass="43077">MSSQPPASPDYMPGKRPVTLGQIIGQSSATPEYMSGQSPVTPGQMSSQSPVTLARMFGQSPEAQVPVSRYSNSTYSNSTLDDINQSHETLGRMFGTLDDINNELTWMTESAQHHLKNQSPSEPNQMIDQSHGLTSLRSIQNRGSPGTSRNKGTTDTYQFGEYSDDMVYRSPNKIRQRPGQELEPIEIEVEIKRNYPNNVGDTPGLPPMYLTSTPNKTENYEHVVTEEEEGVFHQRETFDTDNKSNNERNEFLKEIHDDIFQCIIQTNDSGKLDINAGRVEDDDNCQPGHQLSPISEESMEQRSSGEFAQTLSSQSSEEIIVPRLVIDDEENEISLDQLSIQGNDQDSTIQYNSSRSISTQASASESASSSVAEDIDSSHSYFQTPEQ</sequence>
<proteinExistence type="predicted"/>
<evidence type="ECO:0000313" key="3">
    <source>
        <dbReference type="Proteomes" id="UP000683360"/>
    </source>
</evidence>
<accession>A0A8S3UW15</accession>
<feature type="compositionally biased region" description="Polar residues" evidence="1">
    <location>
        <begin position="137"/>
        <end position="157"/>
    </location>
</feature>
<feature type="region of interest" description="Disordered" evidence="1">
    <location>
        <begin position="137"/>
        <end position="158"/>
    </location>
</feature>
<dbReference type="EMBL" id="CAJPWZ010002922">
    <property type="protein sequence ID" value="CAG2248084.1"/>
    <property type="molecule type" value="Genomic_DNA"/>
</dbReference>
<dbReference type="Proteomes" id="UP000683360">
    <property type="component" value="Unassembled WGS sequence"/>
</dbReference>
<feature type="compositionally biased region" description="Polar residues" evidence="1">
    <location>
        <begin position="287"/>
        <end position="314"/>
    </location>
</feature>
<organism evidence="2 3">
    <name type="scientific">Mytilus edulis</name>
    <name type="common">Blue mussel</name>
    <dbReference type="NCBI Taxonomy" id="6550"/>
    <lineage>
        <taxon>Eukaryota</taxon>
        <taxon>Metazoa</taxon>
        <taxon>Spiralia</taxon>
        <taxon>Lophotrochozoa</taxon>
        <taxon>Mollusca</taxon>
        <taxon>Bivalvia</taxon>
        <taxon>Autobranchia</taxon>
        <taxon>Pteriomorphia</taxon>
        <taxon>Mytilida</taxon>
        <taxon>Mytiloidea</taxon>
        <taxon>Mytilidae</taxon>
        <taxon>Mytilinae</taxon>
        <taxon>Mytilus</taxon>
    </lineage>
</organism>
<name>A0A8S3UW15_MYTED</name>
<feature type="compositionally biased region" description="Low complexity" evidence="1">
    <location>
        <begin position="353"/>
        <end position="372"/>
    </location>
</feature>
<comment type="caution">
    <text evidence="2">The sequence shown here is derived from an EMBL/GenBank/DDBJ whole genome shotgun (WGS) entry which is preliminary data.</text>
</comment>